<dbReference type="GO" id="GO:0000981">
    <property type="term" value="F:DNA-binding transcription factor activity, RNA polymerase II-specific"/>
    <property type="evidence" value="ECO:0007669"/>
    <property type="project" value="TreeGrafter"/>
</dbReference>
<accession>A0A7I8VTN2</accession>
<dbReference type="OrthoDB" id="6538197at2759"/>
<dbReference type="Pfam" id="PF00605">
    <property type="entry name" value="IRF"/>
    <property type="match status" value="1"/>
</dbReference>
<dbReference type="GO" id="GO:0000978">
    <property type="term" value="F:RNA polymerase II cis-regulatory region sequence-specific DNA binding"/>
    <property type="evidence" value="ECO:0007669"/>
    <property type="project" value="TreeGrafter"/>
</dbReference>
<protein>
    <recommendedName>
        <fullName evidence="1">IRF tryptophan pentad repeat domain-containing protein</fullName>
    </recommendedName>
</protein>
<dbReference type="InterPro" id="IPR036390">
    <property type="entry name" value="WH_DNA-bd_sf"/>
</dbReference>
<sequence>MNTCDKSLIPTVVEEFGLSKMEKLSIPTPIMNPKGSLPCIQQKKQFCNQKTLGGGSLLEVRQDQSESLEPLDLSTKAEKFCTLMAKDYIKNMVKYPPNSKSVLPQQGFVRSKKRDIEQSTETEINAASILASFQNQTPKSPFESDTEKEAAEALLSLSEGVSNRKIVKSSKYPKMKKLGPCPNLKPPIKPKQDSDELRREMEDVMQCGGPRPMDRLPLRPWLKKVLDLNCASGVQWMDKENGKFRVKWKHAARQGFSVDGDAELFKLWAIHTGKYNESKDKPDHKRWKANFRCAINSVSDLVEIKDAMHRQDGETYKVFQFLPEKAKKSLSCKPPIEPKLKKIKVECPSPRRLSNSNLQPVATYS</sequence>
<keyword evidence="3" id="KW-1185">Reference proteome</keyword>
<dbReference type="SUPFAM" id="SSF46785">
    <property type="entry name" value="Winged helix' DNA-binding domain"/>
    <property type="match status" value="1"/>
</dbReference>
<organism evidence="2 3">
    <name type="scientific">Dimorphilus gyrociliatus</name>
    <dbReference type="NCBI Taxonomy" id="2664684"/>
    <lineage>
        <taxon>Eukaryota</taxon>
        <taxon>Metazoa</taxon>
        <taxon>Spiralia</taxon>
        <taxon>Lophotrochozoa</taxon>
        <taxon>Annelida</taxon>
        <taxon>Polychaeta</taxon>
        <taxon>Polychaeta incertae sedis</taxon>
        <taxon>Dinophilidae</taxon>
        <taxon>Dimorphilus</taxon>
    </lineage>
</organism>
<dbReference type="GO" id="GO:0005634">
    <property type="term" value="C:nucleus"/>
    <property type="evidence" value="ECO:0007669"/>
    <property type="project" value="TreeGrafter"/>
</dbReference>
<dbReference type="CDD" id="cd00103">
    <property type="entry name" value="IRF"/>
    <property type="match status" value="1"/>
</dbReference>
<evidence type="ECO:0000313" key="3">
    <source>
        <dbReference type="Proteomes" id="UP000549394"/>
    </source>
</evidence>
<proteinExistence type="predicted"/>
<dbReference type="InterPro" id="IPR036388">
    <property type="entry name" value="WH-like_DNA-bd_sf"/>
</dbReference>
<dbReference type="PANTHER" id="PTHR11949">
    <property type="entry name" value="INTERFERON REGULATORY FACTOR"/>
    <property type="match status" value="1"/>
</dbReference>
<dbReference type="Proteomes" id="UP000549394">
    <property type="component" value="Unassembled WGS sequence"/>
</dbReference>
<comment type="caution">
    <text evidence="2">The sequence shown here is derived from an EMBL/GenBank/DDBJ whole genome shotgun (WGS) entry which is preliminary data.</text>
</comment>
<dbReference type="InterPro" id="IPR001346">
    <property type="entry name" value="Interferon_reg_fact_DNA-bd_dom"/>
</dbReference>
<dbReference type="PROSITE" id="PS51507">
    <property type="entry name" value="IRF_2"/>
    <property type="match status" value="1"/>
</dbReference>
<dbReference type="GO" id="GO:0002376">
    <property type="term" value="P:immune system process"/>
    <property type="evidence" value="ECO:0007669"/>
    <property type="project" value="TreeGrafter"/>
</dbReference>
<reference evidence="2 3" key="1">
    <citation type="submission" date="2020-08" db="EMBL/GenBank/DDBJ databases">
        <authorList>
            <person name="Hejnol A."/>
        </authorList>
    </citation>
    <scope>NUCLEOTIDE SEQUENCE [LARGE SCALE GENOMIC DNA]</scope>
</reference>
<feature type="domain" description="IRF tryptophan pentad repeat" evidence="1">
    <location>
        <begin position="215"/>
        <end position="323"/>
    </location>
</feature>
<dbReference type="PRINTS" id="PR00267">
    <property type="entry name" value="INTFRNREGFCT"/>
</dbReference>
<dbReference type="AlphaFoldDB" id="A0A7I8VTN2"/>
<dbReference type="PANTHER" id="PTHR11949:SF17">
    <property type="entry name" value="IRF TRYPTOPHAN PENTAD REPEAT DOMAIN-CONTAINING PROTEIN"/>
    <property type="match status" value="1"/>
</dbReference>
<gene>
    <name evidence="2" type="ORF">DGYR_LOCUS7809</name>
</gene>
<evidence type="ECO:0000259" key="1">
    <source>
        <dbReference type="PROSITE" id="PS51507"/>
    </source>
</evidence>
<name>A0A7I8VTN2_9ANNE</name>
<evidence type="ECO:0000313" key="2">
    <source>
        <dbReference type="EMBL" id="CAD5119595.1"/>
    </source>
</evidence>
<dbReference type="SMART" id="SM00348">
    <property type="entry name" value="IRF"/>
    <property type="match status" value="1"/>
</dbReference>
<dbReference type="Gene3D" id="1.10.10.10">
    <property type="entry name" value="Winged helix-like DNA-binding domain superfamily/Winged helix DNA-binding domain"/>
    <property type="match status" value="1"/>
</dbReference>
<dbReference type="EMBL" id="CAJFCJ010000010">
    <property type="protein sequence ID" value="CAD5119595.1"/>
    <property type="molecule type" value="Genomic_DNA"/>
</dbReference>